<keyword evidence="2" id="KW-1185">Reference proteome</keyword>
<accession>A0A162Q1V1</accession>
<dbReference type="EMBL" id="LFIW01000165">
    <property type="protein sequence ID" value="KZL87913.1"/>
    <property type="molecule type" value="Genomic_DNA"/>
</dbReference>
<dbReference type="Proteomes" id="UP000076584">
    <property type="component" value="Unassembled WGS sequence"/>
</dbReference>
<gene>
    <name evidence="1" type="ORF">CI238_05032</name>
</gene>
<sequence length="153" mass="17120">LRKSGSRTCQSDFKSPDTGLVLAQREEFDISQAMHLRGIPLVREPLNLLLVAADRRNLRNVQWKPIPLPHGRDIALGMLDITTIIMNPQKVRPLVSISLRSPGTIAANSPHKRGKPPLTSFIARTCRPDELLSPLIPQLRHDLAQPPRRGVLR</sequence>
<organism evidence="1 2">
    <name type="scientific">Colletotrichum incanum</name>
    <name type="common">Soybean anthracnose fungus</name>
    <dbReference type="NCBI Taxonomy" id="1573173"/>
    <lineage>
        <taxon>Eukaryota</taxon>
        <taxon>Fungi</taxon>
        <taxon>Dikarya</taxon>
        <taxon>Ascomycota</taxon>
        <taxon>Pezizomycotina</taxon>
        <taxon>Sordariomycetes</taxon>
        <taxon>Hypocreomycetidae</taxon>
        <taxon>Glomerellales</taxon>
        <taxon>Glomerellaceae</taxon>
        <taxon>Colletotrichum</taxon>
        <taxon>Colletotrichum spaethianum species complex</taxon>
    </lineage>
</organism>
<evidence type="ECO:0000313" key="1">
    <source>
        <dbReference type="EMBL" id="KZL87913.1"/>
    </source>
</evidence>
<dbReference type="AlphaFoldDB" id="A0A162Q1V1"/>
<protein>
    <submittedName>
        <fullName evidence="1">Uncharacterized protein</fullName>
    </submittedName>
</protein>
<name>A0A162Q1V1_COLIC</name>
<feature type="non-terminal residue" evidence="1">
    <location>
        <position position="1"/>
    </location>
</feature>
<reference evidence="1 2" key="1">
    <citation type="submission" date="2015-06" db="EMBL/GenBank/DDBJ databases">
        <title>Survival trade-offs in plant roots during colonization by closely related pathogenic and mutualistic fungi.</title>
        <authorList>
            <person name="Hacquard S."/>
            <person name="Kracher B."/>
            <person name="Hiruma K."/>
            <person name="Weinman A."/>
            <person name="Muench P."/>
            <person name="Garrido Oter R."/>
            <person name="Ver Loren van Themaat E."/>
            <person name="Dallerey J.-F."/>
            <person name="Damm U."/>
            <person name="Henrissat B."/>
            <person name="Lespinet O."/>
            <person name="Thon M."/>
            <person name="Kemen E."/>
            <person name="McHardy A.C."/>
            <person name="Schulze-Lefert P."/>
            <person name="O'Connell R.J."/>
        </authorList>
    </citation>
    <scope>NUCLEOTIDE SEQUENCE [LARGE SCALE GENOMIC DNA]</scope>
    <source>
        <strain evidence="1 2">MAFF 238704</strain>
    </source>
</reference>
<evidence type="ECO:0000313" key="2">
    <source>
        <dbReference type="Proteomes" id="UP000076584"/>
    </source>
</evidence>
<comment type="caution">
    <text evidence="1">The sequence shown here is derived from an EMBL/GenBank/DDBJ whole genome shotgun (WGS) entry which is preliminary data.</text>
</comment>
<proteinExistence type="predicted"/>